<dbReference type="InParanoid" id="A0A1V9Y170"/>
<dbReference type="SUPFAM" id="SSF140990">
    <property type="entry name" value="FtsH protease domain-like"/>
    <property type="match status" value="1"/>
</dbReference>
<dbReference type="Gene3D" id="1.20.58.760">
    <property type="entry name" value="Peptidase M41"/>
    <property type="match status" value="1"/>
</dbReference>
<evidence type="ECO:0000256" key="18">
    <source>
        <dbReference type="ARBA" id="ARBA00048778"/>
    </source>
</evidence>
<dbReference type="Pfam" id="PF00004">
    <property type="entry name" value="AAA"/>
    <property type="match status" value="1"/>
</dbReference>
<evidence type="ECO:0000313" key="23">
    <source>
        <dbReference type="Proteomes" id="UP000192247"/>
    </source>
</evidence>
<evidence type="ECO:0000256" key="6">
    <source>
        <dbReference type="ARBA" id="ARBA00022692"/>
    </source>
</evidence>
<dbReference type="FunFam" id="1.20.58.760:FF:000003">
    <property type="entry name" value="AFG3-like AAA ATPase 2"/>
    <property type="match status" value="1"/>
</dbReference>
<evidence type="ECO:0000256" key="15">
    <source>
        <dbReference type="ARBA" id="ARBA00023049"/>
    </source>
</evidence>
<dbReference type="Gene3D" id="3.40.50.300">
    <property type="entry name" value="P-loop containing nucleotide triphosphate hydrolases"/>
    <property type="match status" value="1"/>
</dbReference>
<dbReference type="GO" id="GO:0008270">
    <property type="term" value="F:zinc ion binding"/>
    <property type="evidence" value="ECO:0007669"/>
    <property type="project" value="InterPro"/>
</dbReference>
<comment type="catalytic activity">
    <reaction evidence="18">
        <text>ATP + H2O = ADP + phosphate + H(+)</text>
        <dbReference type="Rhea" id="RHEA:13065"/>
        <dbReference type="ChEBI" id="CHEBI:15377"/>
        <dbReference type="ChEBI" id="CHEBI:15378"/>
        <dbReference type="ChEBI" id="CHEBI:30616"/>
        <dbReference type="ChEBI" id="CHEBI:43474"/>
        <dbReference type="ChEBI" id="CHEBI:456216"/>
    </reaction>
    <physiologicalReaction direction="left-to-right" evidence="18">
        <dbReference type="Rhea" id="RHEA:13066"/>
    </physiologicalReaction>
</comment>
<comment type="subcellular location">
    <subcellularLocation>
        <location evidence="2">Mitochondrion inner membrane</location>
        <topology evidence="2">Multi-pass membrane protein</topology>
    </subcellularLocation>
</comment>
<dbReference type="Pfam" id="PF01434">
    <property type="entry name" value="Peptidase_M41"/>
    <property type="match status" value="1"/>
</dbReference>
<comment type="cofactor">
    <cofactor evidence="1">
        <name>Zn(2+)</name>
        <dbReference type="ChEBI" id="CHEBI:29105"/>
    </cofactor>
</comment>
<dbReference type="GO" id="GO:0004222">
    <property type="term" value="F:metalloendopeptidase activity"/>
    <property type="evidence" value="ECO:0007669"/>
    <property type="project" value="InterPro"/>
</dbReference>
<accession>A0A1V9Y170</accession>
<keyword evidence="11" id="KW-0862">Zinc</keyword>
<dbReference type="FunFam" id="3.40.1690.20:FF:000001">
    <property type="entry name" value="AFG3-like AAA ATPase 2"/>
    <property type="match status" value="1"/>
</dbReference>
<feature type="domain" description="AAA+ ATPase" evidence="21">
    <location>
        <begin position="333"/>
        <end position="472"/>
    </location>
</feature>
<dbReference type="HAMAP" id="MF_01458">
    <property type="entry name" value="FtsH"/>
    <property type="match status" value="1"/>
</dbReference>
<comment type="caution">
    <text evidence="22">The sequence shown here is derived from an EMBL/GenBank/DDBJ whole genome shotgun (WGS) entry which is preliminary data.</text>
</comment>
<evidence type="ECO:0000259" key="21">
    <source>
        <dbReference type="SMART" id="SM00382"/>
    </source>
</evidence>
<feature type="compositionally biased region" description="Basic and acidic residues" evidence="19">
    <location>
        <begin position="87"/>
        <end position="106"/>
    </location>
</feature>
<protein>
    <submittedName>
        <fullName evidence="22">AFG3 protein 2-like</fullName>
    </submittedName>
</protein>
<evidence type="ECO:0000256" key="10">
    <source>
        <dbReference type="ARBA" id="ARBA00022801"/>
    </source>
</evidence>
<dbReference type="PANTHER" id="PTHR43655:SF2">
    <property type="entry name" value="AFG3 LIKE MATRIX AAA PEPTIDASE SUBUNIT 2, ISOFORM A"/>
    <property type="match status" value="1"/>
</dbReference>
<keyword evidence="9" id="KW-0999">Mitochondrion inner membrane</keyword>
<keyword evidence="16" id="KW-0496">Mitochondrion</keyword>
<keyword evidence="7" id="KW-0479">Metal-binding</keyword>
<evidence type="ECO:0000256" key="7">
    <source>
        <dbReference type="ARBA" id="ARBA00022723"/>
    </source>
</evidence>
<dbReference type="SUPFAM" id="SSF52540">
    <property type="entry name" value="P-loop containing nucleoside triphosphate hydrolases"/>
    <property type="match status" value="1"/>
</dbReference>
<feature type="compositionally biased region" description="Basic and acidic residues" evidence="19">
    <location>
        <begin position="785"/>
        <end position="800"/>
    </location>
</feature>
<comment type="similarity">
    <text evidence="4">In the N-terminal section; belongs to the AAA ATPase family.</text>
</comment>
<dbReference type="InterPro" id="IPR005936">
    <property type="entry name" value="FtsH"/>
</dbReference>
<name>A0A1V9Y170_9ACAR</name>
<dbReference type="Gene3D" id="1.10.8.60">
    <property type="match status" value="1"/>
</dbReference>
<dbReference type="InterPro" id="IPR000642">
    <property type="entry name" value="Peptidase_M41"/>
</dbReference>
<keyword evidence="13" id="KW-0809">Transit peptide</keyword>
<dbReference type="CDD" id="cd19501">
    <property type="entry name" value="RecA-like_FtsH"/>
    <property type="match status" value="1"/>
</dbReference>
<dbReference type="GO" id="GO:0016887">
    <property type="term" value="F:ATP hydrolysis activity"/>
    <property type="evidence" value="ECO:0007669"/>
    <property type="project" value="InterPro"/>
</dbReference>
<dbReference type="GO" id="GO:0005524">
    <property type="term" value="F:ATP binding"/>
    <property type="evidence" value="ECO:0007669"/>
    <property type="project" value="UniProtKB-KW"/>
</dbReference>
<evidence type="ECO:0000256" key="1">
    <source>
        <dbReference type="ARBA" id="ARBA00001947"/>
    </source>
</evidence>
<comment type="similarity">
    <text evidence="3">In the C-terminal section; belongs to the peptidase M41 family.</text>
</comment>
<dbReference type="InterPro" id="IPR003959">
    <property type="entry name" value="ATPase_AAA_core"/>
</dbReference>
<dbReference type="InterPro" id="IPR003593">
    <property type="entry name" value="AAA+_ATPase"/>
</dbReference>
<evidence type="ECO:0000256" key="2">
    <source>
        <dbReference type="ARBA" id="ARBA00004448"/>
    </source>
</evidence>
<keyword evidence="10" id="KW-0378">Hydrolase</keyword>
<dbReference type="Proteomes" id="UP000192247">
    <property type="component" value="Unassembled WGS sequence"/>
</dbReference>
<dbReference type="AlphaFoldDB" id="A0A1V9Y170"/>
<dbReference type="SMART" id="SM00382">
    <property type="entry name" value="AAA"/>
    <property type="match status" value="1"/>
</dbReference>
<feature type="transmembrane region" description="Helical" evidence="20">
    <location>
        <begin position="140"/>
        <end position="158"/>
    </location>
</feature>
<dbReference type="STRING" id="418985.A0A1V9Y170"/>
<evidence type="ECO:0000256" key="9">
    <source>
        <dbReference type="ARBA" id="ARBA00022792"/>
    </source>
</evidence>
<dbReference type="FunCoup" id="A0A1V9Y170">
    <property type="interactions" value="1280"/>
</dbReference>
<evidence type="ECO:0000256" key="12">
    <source>
        <dbReference type="ARBA" id="ARBA00022840"/>
    </source>
</evidence>
<evidence type="ECO:0000256" key="20">
    <source>
        <dbReference type="SAM" id="Phobius"/>
    </source>
</evidence>
<evidence type="ECO:0000256" key="19">
    <source>
        <dbReference type="SAM" id="MobiDB-lite"/>
    </source>
</evidence>
<evidence type="ECO:0000256" key="16">
    <source>
        <dbReference type="ARBA" id="ARBA00023128"/>
    </source>
</evidence>
<organism evidence="22 23">
    <name type="scientific">Tropilaelaps mercedesae</name>
    <dbReference type="NCBI Taxonomy" id="418985"/>
    <lineage>
        <taxon>Eukaryota</taxon>
        <taxon>Metazoa</taxon>
        <taxon>Ecdysozoa</taxon>
        <taxon>Arthropoda</taxon>
        <taxon>Chelicerata</taxon>
        <taxon>Arachnida</taxon>
        <taxon>Acari</taxon>
        <taxon>Parasitiformes</taxon>
        <taxon>Mesostigmata</taxon>
        <taxon>Gamasina</taxon>
        <taxon>Dermanyssoidea</taxon>
        <taxon>Laelapidae</taxon>
        <taxon>Tropilaelaps</taxon>
    </lineage>
</organism>
<dbReference type="Gene3D" id="3.40.1690.20">
    <property type="match status" value="1"/>
</dbReference>
<dbReference type="InterPro" id="IPR011546">
    <property type="entry name" value="Pept_M41_FtsH_extracell"/>
</dbReference>
<keyword evidence="17 20" id="KW-0472">Membrane</keyword>
<keyword evidence="23" id="KW-1185">Reference proteome</keyword>
<dbReference type="InterPro" id="IPR041569">
    <property type="entry name" value="AAA_lid_3"/>
</dbReference>
<keyword evidence="6 20" id="KW-0812">Transmembrane</keyword>
<evidence type="ECO:0000256" key="11">
    <source>
        <dbReference type="ARBA" id="ARBA00022833"/>
    </source>
</evidence>
<evidence type="ECO:0000256" key="3">
    <source>
        <dbReference type="ARBA" id="ARBA00010044"/>
    </source>
</evidence>
<dbReference type="OrthoDB" id="1413014at2759"/>
<dbReference type="InterPro" id="IPR027417">
    <property type="entry name" value="P-loop_NTPase"/>
</dbReference>
<keyword evidence="12" id="KW-0067">ATP-binding</keyword>
<keyword evidence="5" id="KW-0645">Protease</keyword>
<dbReference type="Pfam" id="PF06480">
    <property type="entry name" value="FtsH_ext"/>
    <property type="match status" value="1"/>
</dbReference>
<feature type="region of interest" description="Disordered" evidence="19">
    <location>
        <begin position="79"/>
        <end position="134"/>
    </location>
</feature>
<proteinExistence type="inferred from homology"/>
<dbReference type="InterPro" id="IPR003960">
    <property type="entry name" value="ATPase_AAA_CS"/>
</dbReference>
<evidence type="ECO:0000256" key="8">
    <source>
        <dbReference type="ARBA" id="ARBA00022741"/>
    </source>
</evidence>
<dbReference type="GO" id="GO:0034982">
    <property type="term" value="P:mitochondrial protein processing"/>
    <property type="evidence" value="ECO:0007669"/>
    <property type="project" value="TreeGrafter"/>
</dbReference>
<dbReference type="Pfam" id="PF17862">
    <property type="entry name" value="AAA_lid_3"/>
    <property type="match status" value="1"/>
</dbReference>
<evidence type="ECO:0000256" key="4">
    <source>
        <dbReference type="ARBA" id="ARBA00010550"/>
    </source>
</evidence>
<reference evidence="22 23" key="1">
    <citation type="journal article" date="2017" name="Gigascience">
        <title>Draft genome of the honey bee ectoparasitic mite, Tropilaelaps mercedesae, is shaped by the parasitic life history.</title>
        <authorList>
            <person name="Dong X."/>
            <person name="Armstrong S.D."/>
            <person name="Xia D."/>
            <person name="Makepeace B.L."/>
            <person name="Darby A.C."/>
            <person name="Kadowaki T."/>
        </authorList>
    </citation>
    <scope>NUCLEOTIDE SEQUENCE [LARGE SCALE GENOMIC DNA]</scope>
    <source>
        <strain evidence="22">Wuxi-XJTLU</strain>
    </source>
</reference>
<gene>
    <name evidence="22" type="ORF">BIW11_05731</name>
</gene>
<keyword evidence="14 20" id="KW-1133">Transmembrane helix</keyword>
<keyword evidence="8" id="KW-0547">Nucleotide-binding</keyword>
<dbReference type="FunFam" id="3.40.50.300:FF:000001">
    <property type="entry name" value="ATP-dependent zinc metalloprotease FtsH"/>
    <property type="match status" value="1"/>
</dbReference>
<evidence type="ECO:0000256" key="17">
    <source>
        <dbReference type="ARBA" id="ARBA00023136"/>
    </source>
</evidence>
<dbReference type="PANTHER" id="PTHR43655">
    <property type="entry name" value="ATP-DEPENDENT PROTEASE"/>
    <property type="match status" value="1"/>
</dbReference>
<dbReference type="PROSITE" id="PS00674">
    <property type="entry name" value="AAA"/>
    <property type="match status" value="1"/>
</dbReference>
<evidence type="ECO:0000256" key="13">
    <source>
        <dbReference type="ARBA" id="ARBA00022946"/>
    </source>
</evidence>
<evidence type="ECO:0000256" key="5">
    <source>
        <dbReference type="ARBA" id="ARBA00022670"/>
    </source>
</evidence>
<dbReference type="GO" id="GO:0004176">
    <property type="term" value="F:ATP-dependent peptidase activity"/>
    <property type="evidence" value="ECO:0007669"/>
    <property type="project" value="InterPro"/>
</dbReference>
<dbReference type="FunFam" id="1.10.8.60:FF:000019">
    <property type="entry name" value="AFG3-like AAA ATPase 2"/>
    <property type="match status" value="1"/>
</dbReference>
<dbReference type="EMBL" id="MNPL01001112">
    <property type="protein sequence ID" value="OQR79443.1"/>
    <property type="molecule type" value="Genomic_DNA"/>
</dbReference>
<dbReference type="GO" id="GO:0005745">
    <property type="term" value="C:m-AAA complex"/>
    <property type="evidence" value="ECO:0007669"/>
    <property type="project" value="UniProtKB-ARBA"/>
</dbReference>
<dbReference type="InterPro" id="IPR037219">
    <property type="entry name" value="Peptidase_M41-like"/>
</dbReference>
<feature type="region of interest" description="Disordered" evidence="19">
    <location>
        <begin position="755"/>
        <end position="815"/>
    </location>
</feature>
<evidence type="ECO:0000256" key="14">
    <source>
        <dbReference type="ARBA" id="ARBA00022989"/>
    </source>
</evidence>
<dbReference type="InterPro" id="IPR050928">
    <property type="entry name" value="ATP-dep_Zn_Metalloprotease"/>
</dbReference>
<evidence type="ECO:0000313" key="22">
    <source>
        <dbReference type="EMBL" id="OQR79443.1"/>
    </source>
</evidence>
<sequence>MSHRFLQIHKGLERPMLHLLAGKAKGSSAALSLSSFSRGLLCWHGDPTSRLSLSGRPSLAIVNNDVRHYASSLAMRRWETLSSTQKPPEDDREAPKHDARASEPNRQKSQNQAPWPFGGPSESDKKSPFSGGPSGDDDKFVQYALIAVALFTGFMILNEMRYKEITWRDFVQQYLSRGLVEKLEVINKKWVRVRLHPGSGSDSSTLWFTIGSVDAFERNLENIQLEMNIDPSNHVPVIYKTEIEESSLFSHLPTILLVAFLLWSWRRGMSMMGGAKKRGIFGIGESTAKLINPNDIGVKFRDVAGCEEAKIEIMEFVNFLKNPQQYIDLGAKIPKGAILTGPPGTGKTLLAKATAGEANVPFLSVSGSEFLEMFVGVGPSRVRDMFAMARKNAPCILFIDEIDAVGRKRGGRSIGGHSEQENTLNQLLVEMDGFNTTTNVVVLAATNRMDILDKALLRPGRFDRQIFVPAPDIKGRASIFKVHLKSLKTNLNKDDLSRKMAALTPGFTGADIANVCNEAALIAARELFESIEMKHFEQAIERVVAGMEKKTNVLQPEEKKTVAYHEAGHAVAGWFLEHADPLLKVSIIPRGKGLGYAQYLPKEQYLYTTEQLFDRMCMTLGGRVSEQIFFSKITTGAQDDLQKVTRSAYAQVVQFGMNPKVGNLSFDMPQPGDMVMEKPYSEETAQLIDSEVRELVRRAYDATMKLLTKHKADVEKVAKRLLAQEILNREDMIELLGKRPFAEKSTYEEFVAGTGSFEEDTSLPKGLQSWNQPREDQKASVGDPKTAEQKQKTSDAEPSRARSASAKEIGGKGSS</sequence>
<keyword evidence="15" id="KW-0482">Metalloprotease</keyword>
<dbReference type="NCBIfam" id="TIGR01241">
    <property type="entry name" value="FtsH_fam"/>
    <property type="match status" value="1"/>
</dbReference>
<feature type="transmembrane region" description="Helical" evidence="20">
    <location>
        <begin position="248"/>
        <end position="265"/>
    </location>
</feature>